<keyword evidence="2" id="KW-1185">Reference proteome</keyword>
<sequence>MGSSFAGRRISARAKEISACLRKRSAVVRFGWYRGESGESRWTSFKVKADEDVGRRRNKRVKMRKKVLIEGIVI</sequence>
<dbReference type="EMBL" id="PNBA02000667">
    <property type="protein sequence ID" value="KAG6383255.1"/>
    <property type="molecule type" value="Genomic_DNA"/>
</dbReference>
<dbReference type="Proteomes" id="UP000298416">
    <property type="component" value="Unassembled WGS sequence"/>
</dbReference>
<comment type="caution">
    <text evidence="1">The sequence shown here is derived from an EMBL/GenBank/DDBJ whole genome shotgun (WGS) entry which is preliminary data.</text>
</comment>
<evidence type="ECO:0000313" key="2">
    <source>
        <dbReference type="Proteomes" id="UP000298416"/>
    </source>
</evidence>
<organism evidence="1">
    <name type="scientific">Salvia splendens</name>
    <name type="common">Scarlet sage</name>
    <dbReference type="NCBI Taxonomy" id="180675"/>
    <lineage>
        <taxon>Eukaryota</taxon>
        <taxon>Viridiplantae</taxon>
        <taxon>Streptophyta</taxon>
        <taxon>Embryophyta</taxon>
        <taxon>Tracheophyta</taxon>
        <taxon>Spermatophyta</taxon>
        <taxon>Magnoliopsida</taxon>
        <taxon>eudicotyledons</taxon>
        <taxon>Gunneridae</taxon>
        <taxon>Pentapetalae</taxon>
        <taxon>asterids</taxon>
        <taxon>lamiids</taxon>
        <taxon>Lamiales</taxon>
        <taxon>Lamiaceae</taxon>
        <taxon>Nepetoideae</taxon>
        <taxon>Mentheae</taxon>
        <taxon>Salviinae</taxon>
        <taxon>Salvia</taxon>
        <taxon>Salvia subgen. Calosphace</taxon>
        <taxon>core Calosphace</taxon>
    </lineage>
</organism>
<accession>A0A8X8VVU6</accession>
<reference evidence="1" key="2">
    <citation type="submission" date="2020-08" db="EMBL/GenBank/DDBJ databases">
        <title>Plant Genome Project.</title>
        <authorList>
            <person name="Zhang R.-G."/>
        </authorList>
    </citation>
    <scope>NUCLEOTIDE SEQUENCE</scope>
    <source>
        <strain evidence="1">Huo1</strain>
        <tissue evidence="1">Leaf</tissue>
    </source>
</reference>
<dbReference type="AlphaFoldDB" id="A0A8X8VVU6"/>
<name>A0A8X8VVU6_SALSN</name>
<evidence type="ECO:0000313" key="1">
    <source>
        <dbReference type="EMBL" id="KAG6383255.1"/>
    </source>
</evidence>
<protein>
    <submittedName>
        <fullName evidence="1">Uncharacterized protein</fullName>
    </submittedName>
</protein>
<reference evidence="1" key="1">
    <citation type="submission" date="2018-01" db="EMBL/GenBank/DDBJ databases">
        <authorList>
            <person name="Mao J.F."/>
        </authorList>
    </citation>
    <scope>NUCLEOTIDE SEQUENCE</scope>
    <source>
        <strain evidence="1">Huo1</strain>
        <tissue evidence="1">Leaf</tissue>
    </source>
</reference>
<proteinExistence type="predicted"/>
<gene>
    <name evidence="1" type="ORF">SASPL_157001</name>
</gene>